<evidence type="ECO:0000256" key="3">
    <source>
        <dbReference type="ARBA" id="ARBA00022448"/>
    </source>
</evidence>
<dbReference type="Pfam" id="PF00528">
    <property type="entry name" value="BPD_transp_1"/>
    <property type="match status" value="1"/>
</dbReference>
<feature type="transmembrane region" description="Helical" evidence="9">
    <location>
        <begin position="101"/>
        <end position="124"/>
    </location>
</feature>
<dbReference type="InterPro" id="IPR035906">
    <property type="entry name" value="MetI-like_sf"/>
</dbReference>
<dbReference type="PROSITE" id="PS50928">
    <property type="entry name" value="ABC_TM1"/>
    <property type="match status" value="1"/>
</dbReference>
<keyword evidence="8 9" id="KW-0472">Membrane</keyword>
<evidence type="ECO:0000256" key="1">
    <source>
        <dbReference type="ARBA" id="ARBA00004651"/>
    </source>
</evidence>
<dbReference type="InterPro" id="IPR010065">
    <property type="entry name" value="AA_ABC_transptr_permease_3TM"/>
</dbReference>
<sequence>MKEKMSLWEQIQQNLIEGDRYMYIVKGLGLTLEITVFAAIIGLVIGILLALIKVMAPDNKKMKPLDWFASLYLTVVRGTPMVVQLFIMYYIVITAPQVSKVFVAIIAFGINSGAYVAEIVRAGIMSVDRGQMEAGRSLGLSKKTTMVKIILPQAFKNILPALGNEFITLIKETSVAGFIGIQDLSKAGDVIRSQTQSPYIPLLMVAAIYLVIVIGLTTLLGRLERRLRKSDMR</sequence>
<evidence type="ECO:0000256" key="7">
    <source>
        <dbReference type="ARBA" id="ARBA00022989"/>
    </source>
</evidence>
<dbReference type="FunFam" id="1.10.3720.10:FF:000033">
    <property type="entry name" value="Polar amino acid ABC transporter permease"/>
    <property type="match status" value="1"/>
</dbReference>
<dbReference type="EMBL" id="JACRSV010000004">
    <property type="protein sequence ID" value="MBC8560637.1"/>
    <property type="molecule type" value="Genomic_DNA"/>
</dbReference>
<keyword evidence="12" id="KW-1185">Reference proteome</keyword>
<evidence type="ECO:0000313" key="12">
    <source>
        <dbReference type="Proteomes" id="UP000610760"/>
    </source>
</evidence>
<dbReference type="GO" id="GO:0043190">
    <property type="term" value="C:ATP-binding cassette (ABC) transporter complex"/>
    <property type="evidence" value="ECO:0007669"/>
    <property type="project" value="InterPro"/>
</dbReference>
<evidence type="ECO:0000313" key="11">
    <source>
        <dbReference type="EMBL" id="MBC8560637.1"/>
    </source>
</evidence>
<evidence type="ECO:0000256" key="6">
    <source>
        <dbReference type="ARBA" id="ARBA00022970"/>
    </source>
</evidence>
<dbReference type="CDD" id="cd06261">
    <property type="entry name" value="TM_PBP2"/>
    <property type="match status" value="1"/>
</dbReference>
<evidence type="ECO:0000256" key="5">
    <source>
        <dbReference type="ARBA" id="ARBA00022692"/>
    </source>
</evidence>
<evidence type="ECO:0000256" key="9">
    <source>
        <dbReference type="RuleBase" id="RU363032"/>
    </source>
</evidence>
<dbReference type="AlphaFoldDB" id="A0A926E3Z5"/>
<keyword evidence="6" id="KW-0029">Amino-acid transport</keyword>
<dbReference type="PANTHER" id="PTHR30614">
    <property type="entry name" value="MEMBRANE COMPONENT OF AMINO ACID ABC TRANSPORTER"/>
    <property type="match status" value="1"/>
</dbReference>
<keyword evidence="5 9" id="KW-0812">Transmembrane</keyword>
<reference evidence="11" key="1">
    <citation type="submission" date="2020-08" db="EMBL/GenBank/DDBJ databases">
        <title>Genome public.</title>
        <authorList>
            <person name="Liu C."/>
            <person name="Sun Q."/>
        </authorList>
    </citation>
    <scope>NUCLEOTIDE SEQUENCE</scope>
    <source>
        <strain evidence="11">NSJ-33</strain>
    </source>
</reference>
<dbReference type="Proteomes" id="UP000610760">
    <property type="component" value="Unassembled WGS sequence"/>
</dbReference>
<proteinExistence type="inferred from homology"/>
<keyword evidence="3 9" id="KW-0813">Transport</keyword>
<comment type="similarity">
    <text evidence="2">Belongs to the binding-protein-dependent transport system permease family. HisMQ subfamily.</text>
</comment>
<accession>A0A926E3Z5</accession>
<evidence type="ECO:0000259" key="10">
    <source>
        <dbReference type="PROSITE" id="PS50928"/>
    </source>
</evidence>
<protein>
    <submittedName>
        <fullName evidence="11">Amino acid ABC transporter permease</fullName>
    </submittedName>
</protein>
<dbReference type="GO" id="GO:0006865">
    <property type="term" value="P:amino acid transport"/>
    <property type="evidence" value="ECO:0007669"/>
    <property type="project" value="UniProtKB-KW"/>
</dbReference>
<dbReference type="PANTHER" id="PTHR30614:SF20">
    <property type="entry name" value="GLUTAMINE TRANSPORT SYSTEM PERMEASE PROTEIN GLNP"/>
    <property type="match status" value="1"/>
</dbReference>
<comment type="subcellular location">
    <subcellularLocation>
        <location evidence="1 9">Cell membrane</location>
        <topology evidence="1 9">Multi-pass membrane protein</topology>
    </subcellularLocation>
</comment>
<organism evidence="11 12">
    <name type="scientific">Fumia xinanensis</name>
    <dbReference type="NCBI Taxonomy" id="2763659"/>
    <lineage>
        <taxon>Bacteria</taxon>
        <taxon>Bacillati</taxon>
        <taxon>Bacillota</taxon>
        <taxon>Clostridia</taxon>
        <taxon>Eubacteriales</taxon>
        <taxon>Oscillospiraceae</taxon>
        <taxon>Fumia</taxon>
    </lineage>
</organism>
<evidence type="ECO:0000256" key="4">
    <source>
        <dbReference type="ARBA" id="ARBA00022475"/>
    </source>
</evidence>
<feature type="transmembrane region" description="Helical" evidence="9">
    <location>
        <begin position="71"/>
        <end position="92"/>
    </location>
</feature>
<dbReference type="GO" id="GO:0022857">
    <property type="term" value="F:transmembrane transporter activity"/>
    <property type="evidence" value="ECO:0007669"/>
    <property type="project" value="InterPro"/>
</dbReference>
<keyword evidence="4" id="KW-1003">Cell membrane</keyword>
<dbReference type="NCBIfam" id="TIGR01726">
    <property type="entry name" value="HEQRo_perm_3TM"/>
    <property type="match status" value="1"/>
</dbReference>
<feature type="transmembrane region" description="Helical" evidence="9">
    <location>
        <begin position="199"/>
        <end position="223"/>
    </location>
</feature>
<dbReference type="InterPro" id="IPR000515">
    <property type="entry name" value="MetI-like"/>
</dbReference>
<gene>
    <name evidence="11" type="ORF">H8710_11240</name>
</gene>
<feature type="domain" description="ABC transmembrane type-1" evidence="10">
    <location>
        <begin position="28"/>
        <end position="221"/>
    </location>
</feature>
<dbReference type="InterPro" id="IPR043429">
    <property type="entry name" value="ArtM/GltK/GlnP/TcyL/YhdX-like"/>
</dbReference>
<feature type="transmembrane region" description="Helical" evidence="9">
    <location>
        <begin position="21"/>
        <end position="51"/>
    </location>
</feature>
<evidence type="ECO:0000256" key="2">
    <source>
        <dbReference type="ARBA" id="ARBA00010072"/>
    </source>
</evidence>
<evidence type="ECO:0000256" key="8">
    <source>
        <dbReference type="ARBA" id="ARBA00023136"/>
    </source>
</evidence>
<keyword evidence="7 9" id="KW-1133">Transmembrane helix</keyword>
<dbReference type="Gene3D" id="1.10.3720.10">
    <property type="entry name" value="MetI-like"/>
    <property type="match status" value="1"/>
</dbReference>
<comment type="caution">
    <text evidence="11">The sequence shown here is derived from an EMBL/GenBank/DDBJ whole genome shotgun (WGS) entry which is preliminary data.</text>
</comment>
<name>A0A926E3Z5_9FIRM</name>
<dbReference type="SUPFAM" id="SSF161098">
    <property type="entry name" value="MetI-like"/>
    <property type="match status" value="1"/>
</dbReference>